<protein>
    <submittedName>
        <fullName evidence="3">Protein POLLEN DEFECTIVE IN GUIDANCE 1</fullName>
    </submittedName>
</protein>
<feature type="compositionally biased region" description="Polar residues" evidence="1">
    <location>
        <begin position="1"/>
        <end position="27"/>
    </location>
</feature>
<evidence type="ECO:0000256" key="1">
    <source>
        <dbReference type="SAM" id="MobiDB-lite"/>
    </source>
</evidence>
<dbReference type="AlphaFoldDB" id="A0AAW2M8F1"/>
<feature type="transmembrane region" description="Helical" evidence="2">
    <location>
        <begin position="252"/>
        <end position="273"/>
    </location>
</feature>
<evidence type="ECO:0000256" key="2">
    <source>
        <dbReference type="SAM" id="Phobius"/>
    </source>
</evidence>
<gene>
    <name evidence="3" type="ORF">Sangu_1759500</name>
</gene>
<feature type="region of interest" description="Disordered" evidence="1">
    <location>
        <begin position="1"/>
        <end position="58"/>
    </location>
</feature>
<feature type="region of interest" description="Disordered" evidence="1">
    <location>
        <begin position="181"/>
        <end position="220"/>
    </location>
</feature>
<sequence length="283" mass="30869">MNFKSQATIRYDTTVSPSVPRCTSLNVNPPPRPPKRLPLAPSPLSPPHPTPPSMALRSGGRKLSFDILAVADYEDAMSTTRTASLSRSISDPPALGDRAASSPSRKKKKKKNRKGKSLQDSFVISEDVISEVSGINGDVNYSCTVGTVTEAAVVPDVDNEGGSAVRTVTHLPQFGELRQRNVGNAMNGGSTEMVSEERGKDDEKVKEETGEDRSAATEISSDQRVELNGRKLEKKGTLDWKKLMAEDPNCKLILFFGFVDFICVCVCDMAFMIGAKCYWKSDY</sequence>
<feature type="region of interest" description="Disordered" evidence="1">
    <location>
        <begin position="82"/>
        <end position="118"/>
    </location>
</feature>
<reference evidence="3" key="1">
    <citation type="submission" date="2020-06" db="EMBL/GenBank/DDBJ databases">
        <authorList>
            <person name="Li T."/>
            <person name="Hu X."/>
            <person name="Zhang T."/>
            <person name="Song X."/>
            <person name="Zhang H."/>
            <person name="Dai N."/>
            <person name="Sheng W."/>
            <person name="Hou X."/>
            <person name="Wei L."/>
        </authorList>
    </citation>
    <scope>NUCLEOTIDE SEQUENCE</scope>
    <source>
        <strain evidence="3">G01</strain>
        <tissue evidence="3">Leaf</tissue>
    </source>
</reference>
<feature type="compositionally biased region" description="Basic residues" evidence="1">
    <location>
        <begin position="104"/>
        <end position="116"/>
    </location>
</feature>
<feature type="compositionally biased region" description="Basic and acidic residues" evidence="1">
    <location>
        <begin position="195"/>
        <end position="220"/>
    </location>
</feature>
<name>A0AAW2M8F1_9LAMI</name>
<reference evidence="3" key="2">
    <citation type="journal article" date="2024" name="Plant">
        <title>Genomic evolution and insights into agronomic trait innovations of Sesamum species.</title>
        <authorList>
            <person name="Miao H."/>
            <person name="Wang L."/>
            <person name="Qu L."/>
            <person name="Liu H."/>
            <person name="Sun Y."/>
            <person name="Le M."/>
            <person name="Wang Q."/>
            <person name="Wei S."/>
            <person name="Zheng Y."/>
            <person name="Lin W."/>
            <person name="Duan Y."/>
            <person name="Cao H."/>
            <person name="Xiong S."/>
            <person name="Wang X."/>
            <person name="Wei L."/>
            <person name="Li C."/>
            <person name="Ma Q."/>
            <person name="Ju M."/>
            <person name="Zhao R."/>
            <person name="Li G."/>
            <person name="Mu C."/>
            <person name="Tian Q."/>
            <person name="Mei H."/>
            <person name="Zhang T."/>
            <person name="Gao T."/>
            <person name="Zhang H."/>
        </authorList>
    </citation>
    <scope>NUCLEOTIDE SEQUENCE</scope>
    <source>
        <strain evidence="3">G01</strain>
    </source>
</reference>
<feature type="compositionally biased region" description="Polar residues" evidence="1">
    <location>
        <begin position="181"/>
        <end position="193"/>
    </location>
</feature>
<accession>A0AAW2M8F1</accession>
<keyword evidence="2" id="KW-0812">Transmembrane</keyword>
<keyword evidence="2" id="KW-0472">Membrane</keyword>
<proteinExistence type="predicted"/>
<dbReference type="EMBL" id="JACGWK010000011">
    <property type="protein sequence ID" value="KAL0326815.1"/>
    <property type="molecule type" value="Genomic_DNA"/>
</dbReference>
<evidence type="ECO:0000313" key="3">
    <source>
        <dbReference type="EMBL" id="KAL0326815.1"/>
    </source>
</evidence>
<feature type="compositionally biased region" description="Pro residues" evidence="1">
    <location>
        <begin position="40"/>
        <end position="52"/>
    </location>
</feature>
<comment type="caution">
    <text evidence="3">The sequence shown here is derived from an EMBL/GenBank/DDBJ whole genome shotgun (WGS) entry which is preliminary data.</text>
</comment>
<organism evidence="3">
    <name type="scientific">Sesamum angustifolium</name>
    <dbReference type="NCBI Taxonomy" id="2727405"/>
    <lineage>
        <taxon>Eukaryota</taxon>
        <taxon>Viridiplantae</taxon>
        <taxon>Streptophyta</taxon>
        <taxon>Embryophyta</taxon>
        <taxon>Tracheophyta</taxon>
        <taxon>Spermatophyta</taxon>
        <taxon>Magnoliopsida</taxon>
        <taxon>eudicotyledons</taxon>
        <taxon>Gunneridae</taxon>
        <taxon>Pentapetalae</taxon>
        <taxon>asterids</taxon>
        <taxon>lamiids</taxon>
        <taxon>Lamiales</taxon>
        <taxon>Pedaliaceae</taxon>
        <taxon>Sesamum</taxon>
    </lineage>
</organism>
<keyword evidence="2" id="KW-1133">Transmembrane helix</keyword>